<protein>
    <recommendedName>
        <fullName evidence="3">PAS domain-containing protein</fullName>
    </recommendedName>
</protein>
<accession>A0A918P9H6</accession>
<reference evidence="1" key="2">
    <citation type="submission" date="2020-09" db="EMBL/GenBank/DDBJ databases">
        <authorList>
            <person name="Sun Q."/>
            <person name="Kim S."/>
        </authorList>
    </citation>
    <scope>NUCLEOTIDE SEQUENCE</scope>
    <source>
        <strain evidence="1">KCTC 32255</strain>
    </source>
</reference>
<name>A0A918P9H6_9SPHN</name>
<comment type="caution">
    <text evidence="1">The sequence shown here is derived from an EMBL/GenBank/DDBJ whole genome shotgun (WGS) entry which is preliminary data.</text>
</comment>
<evidence type="ECO:0000313" key="1">
    <source>
        <dbReference type="EMBL" id="GGY92235.1"/>
    </source>
</evidence>
<dbReference type="EMBL" id="BMZA01000001">
    <property type="protein sequence ID" value="GGY92235.1"/>
    <property type="molecule type" value="Genomic_DNA"/>
</dbReference>
<sequence>MQVRAYNFWAGLLDDRSFPDIARLRPEELPDFGPFGILLDFTDGIENPGIAFLGEEIARECEVQGPIRTLADVPSRSLLSRITDHYMQILANAAPIGFEAEFVNQRNATILYRGILMPFSSDDQTIDHIFGVINWKEMSAPAVGALELSEADVIPQDQPLHPREEAPMAEWADGPVSLGGSSGGYGADHPFPQPEFGVPGGLTIDDYPIEFAAGAALAPEDMGLGDWLAEARDLASQALRSEDRSRAALYAAVSRAWDFALVALAYPEDFAELAEDAGVTLNERAPLTPVVKLVFGADYDKTRLAEFAAVLAHAQRLGLGTGALEALLAETPGGLKAVVRAERRLRRLDKGETGDAPHDRVLTRLRALEPRPLADLGRQGEFSLLVARRLDDGTLVMLGEVADDAGLLDKAARHLID</sequence>
<evidence type="ECO:0008006" key="3">
    <source>
        <dbReference type="Google" id="ProtNLM"/>
    </source>
</evidence>
<keyword evidence="2" id="KW-1185">Reference proteome</keyword>
<dbReference type="AlphaFoldDB" id="A0A918P9H6"/>
<gene>
    <name evidence="1" type="ORF">GCM10011614_03730</name>
</gene>
<evidence type="ECO:0000313" key="2">
    <source>
        <dbReference type="Proteomes" id="UP000648075"/>
    </source>
</evidence>
<dbReference type="Proteomes" id="UP000648075">
    <property type="component" value="Unassembled WGS sequence"/>
</dbReference>
<reference evidence="1" key="1">
    <citation type="journal article" date="2014" name="Int. J. Syst. Evol. Microbiol.">
        <title>Complete genome sequence of Corynebacterium casei LMG S-19264T (=DSM 44701T), isolated from a smear-ripened cheese.</title>
        <authorList>
            <consortium name="US DOE Joint Genome Institute (JGI-PGF)"/>
            <person name="Walter F."/>
            <person name="Albersmeier A."/>
            <person name="Kalinowski J."/>
            <person name="Ruckert C."/>
        </authorList>
    </citation>
    <scope>NUCLEOTIDE SEQUENCE</scope>
    <source>
        <strain evidence="1">KCTC 32255</strain>
    </source>
</reference>
<proteinExistence type="predicted"/>
<organism evidence="1 2">
    <name type="scientific">Novosphingobium colocasiae</name>
    <dbReference type="NCBI Taxonomy" id="1256513"/>
    <lineage>
        <taxon>Bacteria</taxon>
        <taxon>Pseudomonadati</taxon>
        <taxon>Pseudomonadota</taxon>
        <taxon>Alphaproteobacteria</taxon>
        <taxon>Sphingomonadales</taxon>
        <taxon>Sphingomonadaceae</taxon>
        <taxon>Novosphingobium</taxon>
    </lineage>
</organism>